<evidence type="ECO:0000313" key="3">
    <source>
        <dbReference type="Proteomes" id="UP000011083"/>
    </source>
</evidence>
<dbReference type="GeneID" id="14921123"/>
<accession>L8H6A2</accession>
<feature type="compositionally biased region" description="Low complexity" evidence="1">
    <location>
        <begin position="202"/>
        <end position="221"/>
    </location>
</feature>
<keyword evidence="3" id="KW-1185">Reference proteome</keyword>
<feature type="region of interest" description="Disordered" evidence="1">
    <location>
        <begin position="123"/>
        <end position="184"/>
    </location>
</feature>
<feature type="compositionally biased region" description="Low complexity" evidence="1">
    <location>
        <begin position="123"/>
        <end position="180"/>
    </location>
</feature>
<dbReference type="AlphaFoldDB" id="L8H6A2"/>
<sequence>RHASSSSASPHPTAIAAYTSPTGEEFDDKRVSLPRRVKPGAKTALPDPSPASPPAAAAEKKPAAADSGLQDLDDLIATIDQRLGSSPPASAPQSAHQSAAAPLPAIDALSLADSDDPLAALMSFAGGVPSPSSPAAAAAPVSRQSVAPASSSSSAPAPRLSSFAPAAAASPAASSQAQFGRVSTSSVNEAMLDDILKQFGSPAPAAAAPQRASISSAAPPQRHSEAQEDDPLAALLAMGGVNVDFGSPAGGIQPQRGTIVSVGGGYNAPPPATAPSFPQMSGFPQQPMQATYSGGKHPITTGFLAFPIALHRDIGAGPAIATGPGGYWGNTTVTADHFPDPDDVDNFSTESVYIDSATQRYTLPQNKLELELRHEMMNLRRNPRFYAQILINEFRPFYQGTALRVPGQPGMATREGAVACDDAIRFLSSVAPMQDPIFLNFGMCLAAKEAVDECCPTGSFEYPDSVTKMMNYGYLEDEAKDLVGYGGKNVRHMILLAFIICDGDPSRERRRIIFDPRWRM</sequence>
<feature type="compositionally biased region" description="Low complexity" evidence="1">
    <location>
        <begin position="85"/>
        <end position="101"/>
    </location>
</feature>
<evidence type="ECO:0000256" key="1">
    <source>
        <dbReference type="SAM" id="MobiDB-lite"/>
    </source>
</evidence>
<reference evidence="2 3" key="1">
    <citation type="journal article" date="2013" name="Genome Biol.">
        <title>Genome of Acanthamoeba castellanii highlights extensive lateral gene transfer and early evolution of tyrosine kinase signaling.</title>
        <authorList>
            <person name="Clarke M."/>
            <person name="Lohan A.J."/>
            <person name="Liu B."/>
            <person name="Lagkouvardos I."/>
            <person name="Roy S."/>
            <person name="Zafar N."/>
            <person name="Bertelli C."/>
            <person name="Schilde C."/>
            <person name="Kianianmomeni A."/>
            <person name="Burglin T.R."/>
            <person name="Frech C."/>
            <person name="Turcotte B."/>
            <person name="Kopec K.O."/>
            <person name="Synnott J.M."/>
            <person name="Choo C."/>
            <person name="Paponov I."/>
            <person name="Finkler A."/>
            <person name="Soon Heng Tan C."/>
            <person name="Hutchins A.P."/>
            <person name="Weinmeier T."/>
            <person name="Rattei T."/>
            <person name="Chu J.S."/>
            <person name="Gimenez G."/>
            <person name="Irimia M."/>
            <person name="Rigden D.J."/>
            <person name="Fitzpatrick D.A."/>
            <person name="Lorenzo-Morales J."/>
            <person name="Bateman A."/>
            <person name="Chiu C.H."/>
            <person name="Tang P."/>
            <person name="Hegemann P."/>
            <person name="Fromm H."/>
            <person name="Raoult D."/>
            <person name="Greub G."/>
            <person name="Miranda-Saavedra D."/>
            <person name="Chen N."/>
            <person name="Nash P."/>
            <person name="Ginger M.L."/>
            <person name="Horn M."/>
            <person name="Schaap P."/>
            <person name="Caler L."/>
            <person name="Loftus B."/>
        </authorList>
    </citation>
    <scope>NUCLEOTIDE SEQUENCE [LARGE SCALE GENOMIC DNA]</scope>
    <source>
        <strain evidence="2 3">Neff</strain>
    </source>
</reference>
<name>L8H6A2_ACACF</name>
<feature type="compositionally biased region" description="Low complexity" evidence="1">
    <location>
        <begin position="1"/>
        <end position="17"/>
    </location>
</feature>
<evidence type="ECO:0000313" key="2">
    <source>
        <dbReference type="EMBL" id="ELR20278.1"/>
    </source>
</evidence>
<protein>
    <submittedName>
        <fullName evidence="2">Uncharacterized protein</fullName>
    </submittedName>
</protein>
<feature type="non-terminal residue" evidence="2">
    <location>
        <position position="520"/>
    </location>
</feature>
<dbReference type="VEuPathDB" id="AmoebaDB:ACA1_320420"/>
<dbReference type="EMBL" id="KB007924">
    <property type="protein sequence ID" value="ELR20278.1"/>
    <property type="molecule type" value="Genomic_DNA"/>
</dbReference>
<organism evidence="2 3">
    <name type="scientific">Acanthamoeba castellanii (strain ATCC 30010 / Neff)</name>
    <dbReference type="NCBI Taxonomy" id="1257118"/>
    <lineage>
        <taxon>Eukaryota</taxon>
        <taxon>Amoebozoa</taxon>
        <taxon>Discosea</taxon>
        <taxon>Longamoebia</taxon>
        <taxon>Centramoebida</taxon>
        <taxon>Acanthamoebidae</taxon>
        <taxon>Acanthamoeba</taxon>
    </lineage>
</organism>
<proteinExistence type="predicted"/>
<dbReference type="Proteomes" id="UP000011083">
    <property type="component" value="Unassembled WGS sequence"/>
</dbReference>
<feature type="non-terminal residue" evidence="2">
    <location>
        <position position="1"/>
    </location>
</feature>
<feature type="region of interest" description="Disordered" evidence="1">
    <location>
        <begin position="202"/>
        <end position="228"/>
    </location>
</feature>
<dbReference type="RefSeq" id="XP_004342391.1">
    <property type="nucleotide sequence ID" value="XM_004342342.1"/>
</dbReference>
<feature type="region of interest" description="Disordered" evidence="1">
    <location>
        <begin position="1"/>
        <end position="101"/>
    </location>
</feature>
<gene>
    <name evidence="2" type="ORF">ACA1_320420</name>
</gene>
<dbReference type="KEGG" id="acan:ACA1_320420"/>